<proteinExistence type="predicted"/>
<gene>
    <name evidence="3" type="primary">recD</name>
    <name evidence="3" type="ORF">DN745_03590</name>
</gene>
<reference evidence="3 4" key="1">
    <citation type="submission" date="2018-06" db="EMBL/GenBank/DDBJ databases">
        <title>Lujinxingia sediminis gen. nov. sp. nov., a new facultative anaerobic member of the class Deltaproteobacteria, and proposal of Lujinxingaceae fam. nov.</title>
        <authorList>
            <person name="Guo L.-Y."/>
            <person name="Li C.-M."/>
            <person name="Wang S."/>
            <person name="Du Z.-J."/>
        </authorList>
    </citation>
    <scope>NUCLEOTIDE SEQUENCE [LARGE SCALE GENOMIC DNA]</scope>
    <source>
        <strain evidence="3 4">FA350</strain>
    </source>
</reference>
<keyword evidence="1" id="KW-0547">Nucleotide-binding</keyword>
<accession>A0A2Z4FHL3</accession>
<dbReference type="AlphaFoldDB" id="A0A2Z4FHL3"/>
<dbReference type="PANTHER" id="PTHR43788:SF6">
    <property type="entry name" value="DNA HELICASE B"/>
    <property type="match status" value="1"/>
</dbReference>
<dbReference type="SUPFAM" id="SSF52540">
    <property type="entry name" value="P-loop containing nucleoside triphosphate hydrolases"/>
    <property type="match status" value="1"/>
</dbReference>
<dbReference type="InterPro" id="IPR027785">
    <property type="entry name" value="UvrD-like_helicase_C"/>
</dbReference>
<sequence length="739" mass="80802">MSSTPVLFPSGTLRHKYDQASKVDSTDAVLSAIAQVSGKLYIDPTLVWTAKYLVSTEAALDADDRLGLTLIVFALLVSISEGSTRVPLAPEGAETDASYLNTLLGRLHDLLQQVARGEGSAEAAIPPNAEQLLSAAKEIAAIRGSNPGQLLSNEQLATLLARVDPMARGEEIPYRPLLICGPPERRALTSERMLRKEDALAERLMKLSRKSVDTNVDDGLDEVANYPTYFWNGGDWQEQRLNPAQAQAAQFATRSRLAFVTGGPGTGKTTIIVTILRQLVRMGVKPGDIALAAPTGKAAYRMRESALEQLNSLDKNPLRADGPAPAVPLKDLELQHYLPEARTLHRLLEYSPGRDIFRRNKKNPLEAKVVICDEASMIDLDMMHALVDALGEETRLILVGDADQLPPVGGGQPFRDLIEGAPTHALAADGPAPKNVMSAFTTRLEHSYRMDANDQGGKRILELARAVLACTEANTASVQTHLESMVSAENLNAYLARPEGVAQLEEDAKLDAFLSAWFEHFVVFQEDEMPARAEFERGEDGFDAATTEAIERVFEHHARARILCLTQVSKTGARAINKTLHKRFFETYSDPDRRPKNAPKFMHLEPVMVTQNNYDLNIFNGDIGLVAKVSRSGKNARRKVIFPRSDGGWRVISLAQISGQLEHAFATSVHKSQGSEFKHIALVMPPETMSLLSKELLYTAVTRASKSVTLLDPAGLFARGAATSMVRHTGLPERLGVYG</sequence>
<dbReference type="Pfam" id="PF13245">
    <property type="entry name" value="AAA_19"/>
    <property type="match status" value="1"/>
</dbReference>
<dbReference type="SMART" id="SM00382">
    <property type="entry name" value="AAA"/>
    <property type="match status" value="1"/>
</dbReference>
<dbReference type="Proteomes" id="UP000249799">
    <property type="component" value="Chromosome"/>
</dbReference>
<dbReference type="GO" id="GO:0017116">
    <property type="term" value="F:single-stranded DNA helicase activity"/>
    <property type="evidence" value="ECO:0007669"/>
    <property type="project" value="TreeGrafter"/>
</dbReference>
<dbReference type="CDD" id="cd18809">
    <property type="entry name" value="SF1_C_RecD"/>
    <property type="match status" value="1"/>
</dbReference>
<dbReference type="InterPro" id="IPR006344">
    <property type="entry name" value="RecD"/>
</dbReference>
<dbReference type="OrthoDB" id="9763659at2"/>
<evidence type="ECO:0000313" key="3">
    <source>
        <dbReference type="EMBL" id="AWV88477.1"/>
    </source>
</evidence>
<dbReference type="InterPro" id="IPR050534">
    <property type="entry name" value="Coronavir_polyprotein_1ab"/>
</dbReference>
<keyword evidence="3" id="KW-0378">Hydrolase</keyword>
<dbReference type="EC" id="3.1.11.5" evidence="3"/>
<dbReference type="InterPro" id="IPR003593">
    <property type="entry name" value="AAA+_ATPase"/>
</dbReference>
<protein>
    <submittedName>
        <fullName evidence="3">Exodeoxyribonuclease V subunit alpha</fullName>
        <ecNumber evidence="3">3.1.11.5</ecNumber>
    </submittedName>
</protein>
<dbReference type="GO" id="GO:0006310">
    <property type="term" value="P:DNA recombination"/>
    <property type="evidence" value="ECO:0007669"/>
    <property type="project" value="InterPro"/>
</dbReference>
<dbReference type="KEGG" id="bsed:DN745_03590"/>
<dbReference type="GO" id="GO:0006302">
    <property type="term" value="P:double-strand break repair"/>
    <property type="evidence" value="ECO:0007669"/>
    <property type="project" value="InterPro"/>
</dbReference>
<evidence type="ECO:0000256" key="1">
    <source>
        <dbReference type="ARBA" id="ARBA00022741"/>
    </source>
</evidence>
<dbReference type="EMBL" id="CP030032">
    <property type="protein sequence ID" value="AWV88477.1"/>
    <property type="molecule type" value="Genomic_DNA"/>
</dbReference>
<dbReference type="Pfam" id="PF13538">
    <property type="entry name" value="UvrD_C_2"/>
    <property type="match status" value="1"/>
</dbReference>
<dbReference type="CDD" id="cd17933">
    <property type="entry name" value="DEXSc_RecD-like"/>
    <property type="match status" value="1"/>
</dbReference>
<dbReference type="GO" id="GO:0008854">
    <property type="term" value="F:exodeoxyribonuclease V activity"/>
    <property type="evidence" value="ECO:0007669"/>
    <property type="project" value="UniProtKB-EC"/>
</dbReference>
<dbReference type="GO" id="GO:0009338">
    <property type="term" value="C:exodeoxyribonuclease V complex"/>
    <property type="evidence" value="ECO:0007669"/>
    <property type="project" value="InterPro"/>
</dbReference>
<dbReference type="PANTHER" id="PTHR43788">
    <property type="entry name" value="DNA2/NAM7 HELICASE FAMILY MEMBER"/>
    <property type="match status" value="1"/>
</dbReference>
<keyword evidence="2" id="KW-0067">ATP-binding</keyword>
<evidence type="ECO:0000256" key="2">
    <source>
        <dbReference type="ARBA" id="ARBA00022840"/>
    </source>
</evidence>
<dbReference type="Gene3D" id="3.40.50.300">
    <property type="entry name" value="P-loop containing nucleotide triphosphate hydrolases"/>
    <property type="match status" value="2"/>
</dbReference>
<dbReference type="InterPro" id="IPR027417">
    <property type="entry name" value="P-loop_NTPase"/>
</dbReference>
<dbReference type="GO" id="GO:0005524">
    <property type="term" value="F:ATP binding"/>
    <property type="evidence" value="ECO:0007669"/>
    <property type="project" value="UniProtKB-KW"/>
</dbReference>
<dbReference type="Gene3D" id="2.30.30.940">
    <property type="match status" value="1"/>
</dbReference>
<evidence type="ECO:0000313" key="4">
    <source>
        <dbReference type="Proteomes" id="UP000249799"/>
    </source>
</evidence>
<organism evidence="3 4">
    <name type="scientific">Bradymonas sediminis</name>
    <dbReference type="NCBI Taxonomy" id="1548548"/>
    <lineage>
        <taxon>Bacteria</taxon>
        <taxon>Deltaproteobacteria</taxon>
        <taxon>Bradymonadales</taxon>
        <taxon>Bradymonadaceae</taxon>
        <taxon>Bradymonas</taxon>
    </lineage>
</organism>
<keyword evidence="4" id="KW-1185">Reference proteome</keyword>
<name>A0A2Z4FHL3_9DELT</name>
<dbReference type="RefSeq" id="WP_111332262.1">
    <property type="nucleotide sequence ID" value="NZ_CP030032.1"/>
</dbReference>
<dbReference type="NCBIfam" id="TIGR01447">
    <property type="entry name" value="recD"/>
    <property type="match status" value="1"/>
</dbReference>